<dbReference type="InterPro" id="IPR006949">
    <property type="entry name" value="Barrel_Baseplate_J-like"/>
</dbReference>
<feature type="domain" description="Baseplate protein J-like barrel" evidence="2">
    <location>
        <begin position="96"/>
        <end position="177"/>
    </location>
</feature>
<feature type="domain" description="Baseplate J-like central" evidence="3">
    <location>
        <begin position="200"/>
        <end position="267"/>
    </location>
</feature>
<sequence length="355" mass="38347">MIQKDMQEILQEMLQDFAQELGVSQISSASDIAIKSKVLASQIEGLFYNQGYILKQAFPQTATGEYLELHGYIYGVDRKQATKATGIVRMGRNTAAIEDILIPAGTSFSTLERNGVIIRGVTTEEAILTVGNTYVDIVAEAEEPGTNGNVEAGTFTILTEPPAGIEYVINLEPFTGGTDLEDEEEYRKRLLEKVRSPQLGGNKKDYENWALAVEGVTIAKALPLNRGAGTVDILISTSSGLPSDVLVSEVQSYIDERRPVGADAKVIKPTVVNVNVDVTITPSVTNTIDDIRMIVEDTIKNYIESIEIGGVVKIAGIINALFKLNEVDDVDITSPTTNIVLAETEVAQAGVINVV</sequence>
<feature type="domain" description="Baseplate J-like C-terminal" evidence="4">
    <location>
        <begin position="274"/>
        <end position="354"/>
    </location>
</feature>
<dbReference type="InterPro" id="IPR058530">
    <property type="entry name" value="Baseplate_J-like_C"/>
</dbReference>
<dbReference type="InterPro" id="IPR052399">
    <property type="entry name" value="Phage_Baseplate_Assmbl_Protein"/>
</dbReference>
<evidence type="ECO:0000313" key="5">
    <source>
        <dbReference type="EMBL" id="QEK12703.1"/>
    </source>
</evidence>
<dbReference type="EMBL" id="CP042243">
    <property type="protein sequence ID" value="QEK12703.1"/>
    <property type="molecule type" value="Genomic_DNA"/>
</dbReference>
<dbReference type="Pfam" id="PF26079">
    <property type="entry name" value="Baseplate_J_C"/>
    <property type="match status" value="1"/>
</dbReference>
<comment type="similarity">
    <text evidence="1">Belongs to the Mu gp47/PBSX XkdT family.</text>
</comment>
<evidence type="ECO:0000256" key="1">
    <source>
        <dbReference type="ARBA" id="ARBA00038087"/>
    </source>
</evidence>
<gene>
    <name evidence="5" type="ORF">FQB35_10370</name>
</gene>
<evidence type="ECO:0000259" key="2">
    <source>
        <dbReference type="Pfam" id="PF04865"/>
    </source>
</evidence>
<reference evidence="5 6" key="1">
    <citation type="submission" date="2019-07" db="EMBL/GenBank/DDBJ databases">
        <title>Complete genome of Crassaminicella thermophila SY095.</title>
        <authorList>
            <person name="Li X."/>
        </authorList>
    </citation>
    <scope>NUCLEOTIDE SEQUENCE [LARGE SCALE GENOMIC DNA]</scope>
    <source>
        <strain evidence="5 6">SY095</strain>
    </source>
</reference>
<dbReference type="KEGG" id="crs:FQB35_10370"/>
<organism evidence="5 6">
    <name type="scientific">Crassaminicella thermophila</name>
    <dbReference type="NCBI Taxonomy" id="2599308"/>
    <lineage>
        <taxon>Bacteria</taxon>
        <taxon>Bacillati</taxon>
        <taxon>Bacillota</taxon>
        <taxon>Clostridia</taxon>
        <taxon>Eubacteriales</taxon>
        <taxon>Clostridiaceae</taxon>
        <taxon>Crassaminicella</taxon>
    </lineage>
</organism>
<protein>
    <submittedName>
        <fullName evidence="5">Baseplate J/gp47 family protein</fullName>
    </submittedName>
</protein>
<dbReference type="Pfam" id="PF26078">
    <property type="entry name" value="Baseplate_J_M"/>
    <property type="match status" value="1"/>
</dbReference>
<evidence type="ECO:0000259" key="4">
    <source>
        <dbReference type="Pfam" id="PF26079"/>
    </source>
</evidence>
<keyword evidence="6" id="KW-1185">Reference proteome</keyword>
<dbReference type="PANTHER" id="PTHR37829">
    <property type="entry name" value="PHAGE-LIKE ELEMENT PBSX PROTEIN XKDT"/>
    <property type="match status" value="1"/>
</dbReference>
<dbReference type="PANTHER" id="PTHR37829:SF3">
    <property type="entry name" value="PROTEIN JAYE-RELATED"/>
    <property type="match status" value="1"/>
</dbReference>
<dbReference type="AlphaFoldDB" id="A0A5C0SDS7"/>
<dbReference type="Pfam" id="PF04865">
    <property type="entry name" value="Baseplate_J"/>
    <property type="match status" value="1"/>
</dbReference>
<accession>A0A5C0SDS7</accession>
<dbReference type="RefSeq" id="WP_148809849.1">
    <property type="nucleotide sequence ID" value="NZ_CP042243.1"/>
</dbReference>
<dbReference type="InterPro" id="IPR058531">
    <property type="entry name" value="Baseplate_J_M"/>
</dbReference>
<evidence type="ECO:0000259" key="3">
    <source>
        <dbReference type="Pfam" id="PF26078"/>
    </source>
</evidence>
<evidence type="ECO:0000313" key="6">
    <source>
        <dbReference type="Proteomes" id="UP000324646"/>
    </source>
</evidence>
<proteinExistence type="inferred from homology"/>
<dbReference type="Proteomes" id="UP000324646">
    <property type="component" value="Chromosome"/>
</dbReference>
<name>A0A5C0SDS7_CRATE</name>
<dbReference type="OrthoDB" id="371354at2"/>